<dbReference type="InterPro" id="IPR012292">
    <property type="entry name" value="Globin/Proto"/>
</dbReference>
<keyword evidence="3" id="KW-0479">Metal-binding</keyword>
<dbReference type="GO" id="GO:0020037">
    <property type="term" value="F:heme binding"/>
    <property type="evidence" value="ECO:0007669"/>
    <property type="project" value="InterPro"/>
</dbReference>
<dbReference type="AlphaFoldDB" id="A0A1A7NUV9"/>
<dbReference type="EMBL" id="JTJM01000002">
    <property type="protein sequence ID" value="OBW93992.1"/>
    <property type="molecule type" value="Genomic_DNA"/>
</dbReference>
<gene>
    <name evidence="5" type="ORF">QV01_00345</name>
    <name evidence="6" type="ORF">QV06_02145</name>
</gene>
<keyword evidence="2" id="KW-0349">Heme</keyword>
<evidence type="ECO:0000256" key="3">
    <source>
        <dbReference type="ARBA" id="ARBA00022723"/>
    </source>
</evidence>
<sequence length="139" mass="16723">MPTKLLENRADIELLVNTFYDHVRADPRIGYMFDHLKGKHWQAHLEKMYRFWESNIFDLESYQGNPMLAHIKLHNRQPMSEEMFAVWLTHWQDTVHQLFHGEKAEKALFRAATIKDLMQQRVLTDELPMFMKRIRPTKG</sequence>
<dbReference type="InterPro" id="IPR001486">
    <property type="entry name" value="Hemoglobin_trunc"/>
</dbReference>
<evidence type="ECO:0000256" key="2">
    <source>
        <dbReference type="ARBA" id="ARBA00022617"/>
    </source>
</evidence>
<dbReference type="InterPro" id="IPR009050">
    <property type="entry name" value="Globin-like_sf"/>
</dbReference>
<dbReference type="Proteomes" id="UP000092626">
    <property type="component" value="Unassembled WGS sequence"/>
</dbReference>
<evidence type="ECO:0000256" key="1">
    <source>
        <dbReference type="ARBA" id="ARBA00022448"/>
    </source>
</evidence>
<dbReference type="GO" id="GO:0019825">
    <property type="term" value="F:oxygen binding"/>
    <property type="evidence" value="ECO:0007669"/>
    <property type="project" value="InterPro"/>
</dbReference>
<evidence type="ECO:0000313" key="5">
    <source>
        <dbReference type="EMBL" id="OBW93992.1"/>
    </source>
</evidence>
<reference evidence="7 8" key="1">
    <citation type="submission" date="2014-11" db="EMBL/GenBank/DDBJ databases">
        <title>Pan-genome of Gallibacterium spp.</title>
        <authorList>
            <person name="Kudirkiene E."/>
            <person name="Bojesen A.M."/>
        </authorList>
    </citation>
    <scope>NUCLEOTIDE SEQUENCE [LARGE SCALE GENOMIC DNA]</scope>
    <source>
        <strain evidence="6 7">59/S3/89</strain>
        <strain evidence="5 8">F151</strain>
    </source>
</reference>
<organism evidence="5 8">
    <name type="scientific">Gallibacterium genomosp. 3</name>
    <dbReference type="NCBI Taxonomy" id="505345"/>
    <lineage>
        <taxon>Bacteria</taxon>
        <taxon>Pseudomonadati</taxon>
        <taxon>Pseudomonadota</taxon>
        <taxon>Gammaproteobacteria</taxon>
        <taxon>Pasteurellales</taxon>
        <taxon>Pasteurellaceae</taxon>
        <taxon>Gallibacterium</taxon>
    </lineage>
</organism>
<dbReference type="Pfam" id="PF01152">
    <property type="entry name" value="Bac_globin"/>
    <property type="match status" value="1"/>
</dbReference>
<evidence type="ECO:0000313" key="7">
    <source>
        <dbReference type="Proteomes" id="UP000092626"/>
    </source>
</evidence>
<evidence type="ECO:0000313" key="8">
    <source>
        <dbReference type="Proteomes" id="UP000243558"/>
    </source>
</evidence>
<keyword evidence="1" id="KW-0813">Transport</keyword>
<dbReference type="GO" id="GO:0046872">
    <property type="term" value="F:metal ion binding"/>
    <property type="evidence" value="ECO:0007669"/>
    <property type="project" value="UniProtKB-KW"/>
</dbReference>
<dbReference type="Gene3D" id="1.10.490.10">
    <property type="entry name" value="Globins"/>
    <property type="match status" value="1"/>
</dbReference>
<name>A0A1A7NUV9_9PAST</name>
<keyword evidence="8" id="KW-1185">Reference proteome</keyword>
<evidence type="ECO:0000313" key="6">
    <source>
        <dbReference type="EMBL" id="OBX05448.1"/>
    </source>
</evidence>
<protein>
    <submittedName>
        <fullName evidence="5">Globin</fullName>
    </submittedName>
</protein>
<dbReference type="EMBL" id="JTJR01000009">
    <property type="protein sequence ID" value="OBX05448.1"/>
    <property type="molecule type" value="Genomic_DNA"/>
</dbReference>
<dbReference type="STRING" id="505345.QV06_02145"/>
<dbReference type="SUPFAM" id="SSF46458">
    <property type="entry name" value="Globin-like"/>
    <property type="match status" value="1"/>
</dbReference>
<proteinExistence type="predicted"/>
<dbReference type="Proteomes" id="UP000243558">
    <property type="component" value="Unassembled WGS sequence"/>
</dbReference>
<comment type="caution">
    <text evidence="5">The sequence shown here is derived from an EMBL/GenBank/DDBJ whole genome shotgun (WGS) entry which is preliminary data.</text>
</comment>
<evidence type="ECO:0000256" key="4">
    <source>
        <dbReference type="ARBA" id="ARBA00023004"/>
    </source>
</evidence>
<keyword evidence="4" id="KW-0408">Iron</keyword>
<dbReference type="RefSeq" id="WP_065236739.1">
    <property type="nucleotide sequence ID" value="NZ_JTJM01000002.1"/>
</dbReference>
<accession>A0A1A7NUV9</accession>
<dbReference type="CDD" id="cd08916">
    <property type="entry name" value="TrHb3_P"/>
    <property type="match status" value="1"/>
</dbReference>
<dbReference type="PATRIC" id="fig|505345.6.peg.440"/>
<dbReference type="OrthoDB" id="25954at2"/>